<name>A0ABS6MER9_9GAMM</name>
<gene>
    <name evidence="1" type="ORF">KTN04_15770</name>
</gene>
<dbReference type="Proteomes" id="UP000755551">
    <property type="component" value="Unassembled WGS sequence"/>
</dbReference>
<evidence type="ECO:0000313" key="2">
    <source>
        <dbReference type="Proteomes" id="UP000755551"/>
    </source>
</evidence>
<dbReference type="InterPro" id="IPR013467">
    <property type="entry name" value="HNH78-like"/>
</dbReference>
<accession>A0ABS6MER9</accession>
<comment type="caution">
    <text evidence="1">The sequence shown here is derived from an EMBL/GenBank/DDBJ whole genome shotgun (WGS) entry which is preliminary data.</text>
</comment>
<reference evidence="1 2" key="1">
    <citation type="submission" date="2021-06" db="EMBL/GenBank/DDBJ databases">
        <title>Bacterium isolated from marine sediment.</title>
        <authorList>
            <person name="Zhu K.-L."/>
            <person name="Du Z.-J."/>
            <person name="Liang Q.-Y."/>
        </authorList>
    </citation>
    <scope>NUCLEOTIDE SEQUENCE [LARGE SCALE GENOMIC DNA]</scope>
    <source>
        <strain evidence="1 2">A346</strain>
    </source>
</reference>
<dbReference type="EMBL" id="JAHQZT010000037">
    <property type="protein sequence ID" value="MBV0934797.1"/>
    <property type="molecule type" value="Genomic_DNA"/>
</dbReference>
<protein>
    <submittedName>
        <fullName evidence="1">TIGR02646 family protein</fullName>
    </submittedName>
</protein>
<proteinExistence type="predicted"/>
<dbReference type="NCBIfam" id="TIGR02646">
    <property type="entry name" value="retron system putative HNH endonuclease"/>
    <property type="match status" value="1"/>
</dbReference>
<sequence length="213" mass="23931">MKPIIKGTEPAELTAWKALENEDWSPTYDDLSGAEKRAVKTALMQEQGYICCYCERRLSEQDSHIEHFQPQSDAAVDPLDYSNLLCSCQNQLEKGEPRHCGNLKGDWFDEHLLVSPMDSDCEQRFKFTGDGNIYPAPDDEAADVTITKLGLDLPKLVSMRAAAIEPFLSEELSNDELALFVDGYLQQSESGQYSPFWTTIRSLFPGLTPRTLA</sequence>
<dbReference type="RefSeq" id="WP_217336195.1">
    <property type="nucleotide sequence ID" value="NZ_JAHQZT010000037.1"/>
</dbReference>
<organism evidence="1 2">
    <name type="scientific">Marinobacterium weihaiense</name>
    <dbReference type="NCBI Taxonomy" id="2851016"/>
    <lineage>
        <taxon>Bacteria</taxon>
        <taxon>Pseudomonadati</taxon>
        <taxon>Pseudomonadota</taxon>
        <taxon>Gammaproteobacteria</taxon>
        <taxon>Oceanospirillales</taxon>
        <taxon>Oceanospirillaceae</taxon>
        <taxon>Marinobacterium</taxon>
    </lineage>
</organism>
<keyword evidence="2" id="KW-1185">Reference proteome</keyword>
<evidence type="ECO:0000313" key="1">
    <source>
        <dbReference type="EMBL" id="MBV0934797.1"/>
    </source>
</evidence>